<dbReference type="NCBIfam" id="TIGR01444">
    <property type="entry name" value="fkbM_fam"/>
    <property type="match status" value="1"/>
</dbReference>
<name>A0A3B1DSQ7_9ZZZZ</name>
<dbReference type="InterPro" id="IPR029063">
    <property type="entry name" value="SAM-dependent_MTases_sf"/>
</dbReference>
<evidence type="ECO:0000259" key="1">
    <source>
        <dbReference type="Pfam" id="PF05050"/>
    </source>
</evidence>
<reference evidence="2" key="1">
    <citation type="submission" date="2018-06" db="EMBL/GenBank/DDBJ databases">
        <authorList>
            <person name="Zhirakovskaya E."/>
        </authorList>
    </citation>
    <scope>NUCLEOTIDE SEQUENCE</scope>
</reference>
<dbReference type="InterPro" id="IPR006342">
    <property type="entry name" value="FkbM_mtfrase"/>
</dbReference>
<dbReference type="PANTHER" id="PTHR36973">
    <property type="entry name" value="SLL1456 PROTEIN-RELATED"/>
    <property type="match status" value="1"/>
</dbReference>
<dbReference type="SUPFAM" id="SSF53335">
    <property type="entry name" value="S-adenosyl-L-methionine-dependent methyltransferases"/>
    <property type="match status" value="1"/>
</dbReference>
<dbReference type="Gene3D" id="3.40.50.150">
    <property type="entry name" value="Vaccinia Virus protein VP39"/>
    <property type="match status" value="1"/>
</dbReference>
<gene>
    <name evidence="2" type="ORF">MNBD_UNCLBAC01-1097</name>
</gene>
<feature type="domain" description="Methyltransferase FkbM" evidence="1">
    <location>
        <begin position="66"/>
        <end position="203"/>
    </location>
</feature>
<organism evidence="2">
    <name type="scientific">hydrothermal vent metagenome</name>
    <dbReference type="NCBI Taxonomy" id="652676"/>
    <lineage>
        <taxon>unclassified sequences</taxon>
        <taxon>metagenomes</taxon>
        <taxon>ecological metagenomes</taxon>
    </lineage>
</organism>
<accession>A0A3B1DSQ7</accession>
<protein>
    <recommendedName>
        <fullName evidence="1">Methyltransferase FkbM domain-containing protein</fullName>
    </recommendedName>
</protein>
<evidence type="ECO:0000313" key="2">
    <source>
        <dbReference type="EMBL" id="VAX34855.1"/>
    </source>
</evidence>
<dbReference type="InterPro" id="IPR053188">
    <property type="entry name" value="FkbM_Methyltransferase"/>
</dbReference>
<dbReference type="EMBL" id="UOGJ01000011">
    <property type="protein sequence ID" value="VAX34855.1"/>
    <property type="molecule type" value="Genomic_DNA"/>
</dbReference>
<dbReference type="GO" id="GO:0008171">
    <property type="term" value="F:O-methyltransferase activity"/>
    <property type="evidence" value="ECO:0007669"/>
    <property type="project" value="TreeGrafter"/>
</dbReference>
<dbReference type="AlphaFoldDB" id="A0A3B1DSQ7"/>
<dbReference type="Pfam" id="PF05050">
    <property type="entry name" value="Methyltransf_21"/>
    <property type="match status" value="1"/>
</dbReference>
<dbReference type="PANTHER" id="PTHR36973:SF4">
    <property type="entry name" value="NODULATION PROTEIN"/>
    <property type="match status" value="1"/>
</dbReference>
<proteinExistence type="predicted"/>
<sequence>MKNIFLKCCRFLFYKIKRVVTCIQKFCKLYVIRDPFTVSVNKWFKDDGDNTLRLNYPLTEDSIVLDVGGYEGEWSNKIYEKYESHIFIFEPVVKYYEKITNRFSSNKKIKVYNFGLADKDTTAAISMLNDGSSIYKLKGESEKIILKNIENFIKDNGIDKIDLIKINIEGGEYPLLKMMIEKNIINKCQSIQVQFHDFYPNAIALRTEIRESLKKTHFITYDYPFVWENWQKNV</sequence>